<dbReference type="FunFam" id="1.10.287.380:FF:000001">
    <property type="entry name" value="Valine--tRNA ligase"/>
    <property type="match status" value="1"/>
</dbReference>
<feature type="coiled-coil region" evidence="13">
    <location>
        <begin position="290"/>
        <end position="317"/>
    </location>
</feature>
<keyword evidence="2" id="KW-0963">Cytoplasm</keyword>
<dbReference type="InterPro" id="IPR019499">
    <property type="entry name" value="Val-tRNA_synth_tRNA-bd"/>
</dbReference>
<keyword evidence="6" id="KW-0648">Protein biosynthesis</keyword>
<feature type="domain" description="Methionyl/Valyl/Leucyl/Isoleucyl-tRNA synthetase anticodon-binding" evidence="15">
    <location>
        <begin position="88"/>
        <end position="235"/>
    </location>
</feature>
<comment type="caution">
    <text evidence="17">The sequence shown here is derived from an EMBL/GenBank/DDBJ whole genome shotgun (WGS) entry which is preliminary data.</text>
</comment>
<dbReference type="SUPFAM" id="SSF47323">
    <property type="entry name" value="Anticodon-binding domain of a subclass of class I aminoacyl-tRNA synthetases"/>
    <property type="match status" value="1"/>
</dbReference>
<dbReference type="PANTHER" id="PTHR11946:SF93">
    <property type="entry name" value="VALINE--TRNA LIGASE, CHLOROPLASTIC_MITOCHONDRIAL 2"/>
    <property type="match status" value="1"/>
</dbReference>
<evidence type="ECO:0000256" key="9">
    <source>
        <dbReference type="ARBA" id="ARBA00024407"/>
    </source>
</evidence>
<keyword evidence="3 17" id="KW-0436">Ligase</keyword>
<feature type="domain" description="Valyl-tRNA synthetase tRNA-binding arm" evidence="16">
    <location>
        <begin position="292"/>
        <end position="357"/>
    </location>
</feature>
<dbReference type="Proteomes" id="UP000824044">
    <property type="component" value="Unassembled WGS sequence"/>
</dbReference>
<keyword evidence="4" id="KW-0547">Nucleotide-binding</keyword>
<reference evidence="17" key="1">
    <citation type="journal article" date="2021" name="PeerJ">
        <title>Extensive microbial diversity within the chicken gut microbiome revealed by metagenomics and culture.</title>
        <authorList>
            <person name="Gilroy R."/>
            <person name="Ravi A."/>
            <person name="Getino M."/>
            <person name="Pursley I."/>
            <person name="Horton D.L."/>
            <person name="Alikhan N.F."/>
            <person name="Baker D."/>
            <person name="Gharbi K."/>
            <person name="Hall N."/>
            <person name="Watson M."/>
            <person name="Adriaenssens E.M."/>
            <person name="Foster-Nyarko E."/>
            <person name="Jarju S."/>
            <person name="Secka A."/>
            <person name="Antonio M."/>
            <person name="Oren A."/>
            <person name="Chaudhuri R.R."/>
            <person name="La Ragione R."/>
            <person name="Hildebrand F."/>
            <person name="Pallen M.J."/>
        </authorList>
    </citation>
    <scope>NUCLEOTIDE SEQUENCE</scope>
    <source>
        <strain evidence="17">CHK33-5263</strain>
    </source>
</reference>
<dbReference type="EC" id="6.1.1.9" evidence="1"/>
<evidence type="ECO:0000256" key="6">
    <source>
        <dbReference type="ARBA" id="ARBA00022917"/>
    </source>
</evidence>
<dbReference type="InterPro" id="IPR033705">
    <property type="entry name" value="Anticodon_Ia_Val"/>
</dbReference>
<evidence type="ECO:0000256" key="12">
    <source>
        <dbReference type="ARBA" id="ARBA00060830"/>
    </source>
</evidence>
<evidence type="ECO:0000259" key="16">
    <source>
        <dbReference type="Pfam" id="PF10458"/>
    </source>
</evidence>
<feature type="domain" description="Aminoacyl-tRNA synthetase class Ia" evidence="14">
    <location>
        <begin position="1"/>
        <end position="42"/>
    </location>
</feature>
<dbReference type="PANTHER" id="PTHR11946">
    <property type="entry name" value="VALYL-TRNA SYNTHETASES"/>
    <property type="match status" value="1"/>
</dbReference>
<evidence type="ECO:0000256" key="10">
    <source>
        <dbReference type="ARBA" id="ARBA00029936"/>
    </source>
</evidence>
<dbReference type="InterPro" id="IPR009080">
    <property type="entry name" value="tRNAsynth_Ia_anticodon-bd"/>
</dbReference>
<feature type="non-terminal residue" evidence="17">
    <location>
        <position position="1"/>
    </location>
</feature>
<dbReference type="AlphaFoldDB" id="A0A9D2DW60"/>
<evidence type="ECO:0000256" key="2">
    <source>
        <dbReference type="ARBA" id="ARBA00022490"/>
    </source>
</evidence>
<dbReference type="InterPro" id="IPR002303">
    <property type="entry name" value="Valyl-tRNA_ligase"/>
</dbReference>
<evidence type="ECO:0000256" key="13">
    <source>
        <dbReference type="SAM" id="Coils"/>
    </source>
</evidence>
<dbReference type="InterPro" id="IPR013155">
    <property type="entry name" value="M/V/L/I-tRNA-synth_anticd-bd"/>
</dbReference>
<organism evidence="17 18">
    <name type="scientific">Candidatus Gallimonas intestinigallinarum</name>
    <dbReference type="NCBI Taxonomy" id="2838604"/>
    <lineage>
        <taxon>Bacteria</taxon>
        <taxon>Bacillati</taxon>
        <taxon>Bacillota</taxon>
        <taxon>Clostridia</taxon>
        <taxon>Candidatus Gallimonas</taxon>
    </lineage>
</organism>
<protein>
    <recommendedName>
        <fullName evidence="9">Valine--tRNA ligase</fullName>
        <ecNumber evidence="1">6.1.1.9</ecNumber>
    </recommendedName>
    <alternativeName>
        <fullName evidence="10">Valyl-tRNA synthetase</fullName>
    </alternativeName>
</protein>
<evidence type="ECO:0000313" key="17">
    <source>
        <dbReference type="EMBL" id="HIZ24471.1"/>
    </source>
</evidence>
<dbReference type="CDD" id="cd07962">
    <property type="entry name" value="Anticodon_Ia_Val"/>
    <property type="match status" value="1"/>
</dbReference>
<dbReference type="EMBL" id="DXBS01000062">
    <property type="protein sequence ID" value="HIZ24471.1"/>
    <property type="molecule type" value="Genomic_DNA"/>
</dbReference>
<reference evidence="17" key="2">
    <citation type="submission" date="2021-04" db="EMBL/GenBank/DDBJ databases">
        <authorList>
            <person name="Gilroy R."/>
        </authorList>
    </citation>
    <scope>NUCLEOTIDE SEQUENCE</scope>
    <source>
        <strain evidence="17">CHK33-5263</strain>
    </source>
</reference>
<gene>
    <name evidence="17" type="ORF">H9812_03220</name>
</gene>
<dbReference type="Gene3D" id="1.10.287.380">
    <property type="entry name" value="Valyl-tRNA synthetase, C-terminal domain"/>
    <property type="match status" value="1"/>
</dbReference>
<sequence length="358" mass="40054">DEQGRKMSKSLGNGIDPLEIIDKYGADSLRLALMTGVAPGNDTRFTDAKVEASRNFINKLWNASRFVLMNAKDVDIPKLGEIRLQPADRWIISRLQACIREVVVSLGKFDLGIAADKLTDFMWNDFCDWYIELSKPALYSGDPDKKRNALCVLMYVLKDALKLLHPFIPFVTEEICSYLPDTQGLIIHAEYPRYNSRLAYKKEAKAFEGVIDLIKTVRAMKVEVNCPPSRKVHVYLTTDAKRLISVNKNAILRLAGASEVTVVESGAEAGEKFVSRVCEAGQIFIPLGELVDLEKEKARLEKELDRVLSEIARASGKLNNQNFVAKAPKKLVDDERAKLEKLLDAKGKVEASLKALQD</sequence>
<dbReference type="FunFam" id="1.10.730.10:FF:000014">
    <property type="entry name" value="Valine--tRNA ligase"/>
    <property type="match status" value="1"/>
</dbReference>
<name>A0A9D2DW60_9FIRM</name>
<dbReference type="Pfam" id="PF00133">
    <property type="entry name" value="tRNA-synt_1"/>
    <property type="match status" value="1"/>
</dbReference>
<evidence type="ECO:0000256" key="1">
    <source>
        <dbReference type="ARBA" id="ARBA00013169"/>
    </source>
</evidence>
<dbReference type="Pfam" id="PF10458">
    <property type="entry name" value="Val_tRNA-synt_C"/>
    <property type="match status" value="1"/>
</dbReference>
<evidence type="ECO:0000256" key="8">
    <source>
        <dbReference type="ARBA" id="ARBA00023146"/>
    </source>
</evidence>
<dbReference type="InterPro" id="IPR010978">
    <property type="entry name" value="tRNA-bd_arm"/>
</dbReference>
<dbReference type="Pfam" id="PF08264">
    <property type="entry name" value="Anticodon_1"/>
    <property type="match status" value="1"/>
</dbReference>
<evidence type="ECO:0000256" key="5">
    <source>
        <dbReference type="ARBA" id="ARBA00022840"/>
    </source>
</evidence>
<dbReference type="GO" id="GO:0005829">
    <property type="term" value="C:cytosol"/>
    <property type="evidence" value="ECO:0007669"/>
    <property type="project" value="TreeGrafter"/>
</dbReference>
<keyword evidence="5" id="KW-0067">ATP-binding</keyword>
<keyword evidence="8" id="KW-0030">Aminoacyl-tRNA synthetase</keyword>
<comment type="similarity">
    <text evidence="12">Belongs to the class-I aminoacyl-tRNA synthetase family. ValS type 1 subfamily.</text>
</comment>
<evidence type="ECO:0000256" key="7">
    <source>
        <dbReference type="ARBA" id="ARBA00023054"/>
    </source>
</evidence>
<dbReference type="SUPFAM" id="SSF46589">
    <property type="entry name" value="tRNA-binding arm"/>
    <property type="match status" value="1"/>
</dbReference>
<evidence type="ECO:0000259" key="14">
    <source>
        <dbReference type="Pfam" id="PF00133"/>
    </source>
</evidence>
<proteinExistence type="inferred from homology"/>
<dbReference type="InterPro" id="IPR002300">
    <property type="entry name" value="aa-tRNA-synth_Ia"/>
</dbReference>
<accession>A0A9D2DW60</accession>
<dbReference type="GO" id="GO:0005524">
    <property type="term" value="F:ATP binding"/>
    <property type="evidence" value="ECO:0007669"/>
    <property type="project" value="UniProtKB-KW"/>
</dbReference>
<evidence type="ECO:0000313" key="18">
    <source>
        <dbReference type="Proteomes" id="UP000824044"/>
    </source>
</evidence>
<dbReference type="InterPro" id="IPR037118">
    <property type="entry name" value="Val-tRNA_synth_C_sf"/>
</dbReference>
<keyword evidence="7 13" id="KW-0175">Coiled coil</keyword>
<evidence type="ECO:0000256" key="3">
    <source>
        <dbReference type="ARBA" id="ARBA00022598"/>
    </source>
</evidence>
<evidence type="ECO:0000256" key="4">
    <source>
        <dbReference type="ARBA" id="ARBA00022741"/>
    </source>
</evidence>
<dbReference type="SUPFAM" id="SSF52374">
    <property type="entry name" value="Nucleotidylyl transferase"/>
    <property type="match status" value="1"/>
</dbReference>
<evidence type="ECO:0000259" key="15">
    <source>
        <dbReference type="Pfam" id="PF08264"/>
    </source>
</evidence>
<comment type="catalytic activity">
    <reaction evidence="11">
        <text>tRNA(Val) + L-valine + ATP = L-valyl-tRNA(Val) + AMP + diphosphate</text>
        <dbReference type="Rhea" id="RHEA:10704"/>
        <dbReference type="Rhea" id="RHEA-COMP:9672"/>
        <dbReference type="Rhea" id="RHEA-COMP:9708"/>
        <dbReference type="ChEBI" id="CHEBI:30616"/>
        <dbReference type="ChEBI" id="CHEBI:33019"/>
        <dbReference type="ChEBI" id="CHEBI:57762"/>
        <dbReference type="ChEBI" id="CHEBI:78442"/>
        <dbReference type="ChEBI" id="CHEBI:78537"/>
        <dbReference type="ChEBI" id="CHEBI:456215"/>
        <dbReference type="EC" id="6.1.1.9"/>
    </reaction>
</comment>
<dbReference type="GO" id="GO:0006438">
    <property type="term" value="P:valyl-tRNA aminoacylation"/>
    <property type="evidence" value="ECO:0007669"/>
    <property type="project" value="InterPro"/>
</dbReference>
<evidence type="ECO:0000256" key="11">
    <source>
        <dbReference type="ARBA" id="ARBA00047552"/>
    </source>
</evidence>
<dbReference type="GO" id="GO:0004832">
    <property type="term" value="F:valine-tRNA ligase activity"/>
    <property type="evidence" value="ECO:0007669"/>
    <property type="project" value="UniProtKB-EC"/>
</dbReference>
<dbReference type="Gene3D" id="1.10.730.10">
    <property type="entry name" value="Isoleucyl-tRNA Synthetase, Domain 1"/>
    <property type="match status" value="1"/>
</dbReference>